<protein>
    <submittedName>
        <fullName evidence="8">Molybdate ABC transporter substrate-binding protein</fullName>
    </submittedName>
</protein>
<dbReference type="GO" id="GO:0030288">
    <property type="term" value="C:outer membrane-bounded periplasmic space"/>
    <property type="evidence" value="ECO:0007669"/>
    <property type="project" value="TreeGrafter"/>
</dbReference>
<dbReference type="Gene3D" id="3.40.190.10">
    <property type="entry name" value="Periplasmic binding protein-like II"/>
    <property type="match status" value="2"/>
</dbReference>
<dbReference type="FunFam" id="3.40.190.10:FF:000035">
    <property type="entry name" value="Molybdate ABC transporter substrate-binding protein"/>
    <property type="match status" value="1"/>
</dbReference>
<comment type="caution">
    <text evidence="8">The sequence shown here is derived from an EMBL/GenBank/DDBJ whole genome shotgun (WGS) entry which is preliminary data.</text>
</comment>
<dbReference type="GO" id="GO:1901359">
    <property type="term" value="F:tungstate binding"/>
    <property type="evidence" value="ECO:0007669"/>
    <property type="project" value="UniProtKB-ARBA"/>
</dbReference>
<dbReference type="PANTHER" id="PTHR30632:SF17">
    <property type="entry name" value="MOLYBDATE-BINDING PROTEIN MODA"/>
    <property type="match status" value="1"/>
</dbReference>
<dbReference type="EMBL" id="NWTK01000003">
    <property type="protein sequence ID" value="PKR55177.1"/>
    <property type="molecule type" value="Genomic_DNA"/>
</dbReference>
<dbReference type="GO" id="GO:0015689">
    <property type="term" value="P:molybdate ion transport"/>
    <property type="evidence" value="ECO:0007669"/>
    <property type="project" value="InterPro"/>
</dbReference>
<dbReference type="GO" id="GO:0030973">
    <property type="term" value="F:molybdate ion binding"/>
    <property type="evidence" value="ECO:0007669"/>
    <property type="project" value="TreeGrafter"/>
</dbReference>
<proteinExistence type="inferred from homology"/>
<gene>
    <name evidence="8" type="ORF">COO20_06310</name>
</gene>
<feature type="binding site" evidence="6">
    <location>
        <position position="144"/>
    </location>
    <ligand>
        <name>molybdate</name>
        <dbReference type="ChEBI" id="CHEBI:36264"/>
    </ligand>
</feature>
<evidence type="ECO:0000256" key="5">
    <source>
        <dbReference type="ARBA" id="ARBA00062515"/>
    </source>
</evidence>
<sequence length="254" mass="26973">MLHLAAGIGMLTLPVFAHAEDITVFAAASLTDAMGDVAKSYEAQNPDDHVRLSFASSSTLARQIAAGGPAELFISANEKWMDWLSDQDMLEAGTRSDLLGNSLVLIAPAQSDLGNITLDNKSDLTSLIGEDDRIAIGDPDHVPAGIYGKQALGNLGMWEKTEPRLARADNVRAALALVERGESPIGIVYGTDAAISKGVKIVATFPANSHPAITYPVAVMKDMKTPASTRLLDFLKSSDASTIFSQYGFTLPQK</sequence>
<comment type="similarity">
    <text evidence="1">Belongs to the bacterial solute-binding protein ModA family.</text>
</comment>
<keyword evidence="2 6" id="KW-0500">Molybdenum</keyword>
<dbReference type="PIRSF" id="PIRSF004846">
    <property type="entry name" value="ModA"/>
    <property type="match status" value="1"/>
</dbReference>
<dbReference type="Proteomes" id="UP000233597">
    <property type="component" value="Unassembled WGS sequence"/>
</dbReference>
<keyword evidence="3 6" id="KW-0479">Metal-binding</keyword>
<dbReference type="InterPro" id="IPR050682">
    <property type="entry name" value="ModA/WtpA"/>
</dbReference>
<dbReference type="NCBIfam" id="TIGR01256">
    <property type="entry name" value="modA"/>
    <property type="match status" value="1"/>
</dbReference>
<name>A0A2N3KXD8_9PROT</name>
<evidence type="ECO:0000256" key="4">
    <source>
        <dbReference type="ARBA" id="ARBA00022729"/>
    </source>
</evidence>
<dbReference type="AlphaFoldDB" id="A0A2N3KXD8"/>
<evidence type="ECO:0000313" key="8">
    <source>
        <dbReference type="EMBL" id="PKR55177.1"/>
    </source>
</evidence>
<feature type="binding site" evidence="6">
    <location>
        <position position="171"/>
    </location>
    <ligand>
        <name>molybdate</name>
        <dbReference type="ChEBI" id="CHEBI:36264"/>
    </ligand>
</feature>
<dbReference type="SUPFAM" id="SSF53850">
    <property type="entry name" value="Periplasmic binding protein-like II"/>
    <property type="match status" value="1"/>
</dbReference>
<evidence type="ECO:0000256" key="7">
    <source>
        <dbReference type="SAM" id="SignalP"/>
    </source>
</evidence>
<organism evidence="8 9">
    <name type="scientific">Thalassospira marina</name>
    <dbReference type="NCBI Taxonomy" id="2048283"/>
    <lineage>
        <taxon>Bacteria</taxon>
        <taxon>Pseudomonadati</taxon>
        <taxon>Pseudomonadota</taxon>
        <taxon>Alphaproteobacteria</taxon>
        <taxon>Rhodospirillales</taxon>
        <taxon>Thalassospiraceae</taxon>
        <taxon>Thalassospira</taxon>
    </lineage>
</organism>
<dbReference type="Pfam" id="PF13531">
    <property type="entry name" value="SBP_bac_11"/>
    <property type="match status" value="1"/>
</dbReference>
<evidence type="ECO:0000256" key="2">
    <source>
        <dbReference type="ARBA" id="ARBA00022505"/>
    </source>
</evidence>
<evidence type="ECO:0000256" key="1">
    <source>
        <dbReference type="ARBA" id="ARBA00009175"/>
    </source>
</evidence>
<feature type="chain" id="PRO_5014755735" evidence="7">
    <location>
        <begin position="20"/>
        <end position="254"/>
    </location>
</feature>
<keyword evidence="4 7" id="KW-0732">Signal</keyword>
<reference evidence="8 9" key="1">
    <citation type="submission" date="2017-09" db="EMBL/GenBank/DDBJ databases">
        <title>Biodiversity and function of Thalassospira species in the particle-attached aromatic-hydrocarbon-degrading consortia from the surface seawater of the South China Sea.</title>
        <authorList>
            <person name="Dong C."/>
            <person name="Liu R."/>
            <person name="Shao Z."/>
        </authorList>
    </citation>
    <scope>NUCLEOTIDE SEQUENCE [LARGE SCALE GENOMIC DNA]</scope>
    <source>
        <strain evidence="8 9">CSC1P2</strain>
    </source>
</reference>
<feature type="binding site" evidence="6">
    <location>
        <position position="189"/>
    </location>
    <ligand>
        <name>molybdate</name>
        <dbReference type="ChEBI" id="CHEBI:36264"/>
    </ligand>
</feature>
<accession>A0A2N3KXD8</accession>
<dbReference type="GO" id="GO:0046872">
    <property type="term" value="F:metal ion binding"/>
    <property type="evidence" value="ECO:0007669"/>
    <property type="project" value="UniProtKB-KW"/>
</dbReference>
<feature type="binding site" evidence="6">
    <location>
        <position position="29"/>
    </location>
    <ligand>
        <name>molybdate</name>
        <dbReference type="ChEBI" id="CHEBI:36264"/>
    </ligand>
</feature>
<evidence type="ECO:0000313" key="9">
    <source>
        <dbReference type="Proteomes" id="UP000233597"/>
    </source>
</evidence>
<dbReference type="CDD" id="cd13536">
    <property type="entry name" value="PBP2_EcModA"/>
    <property type="match status" value="1"/>
</dbReference>
<dbReference type="PANTHER" id="PTHR30632">
    <property type="entry name" value="MOLYBDATE-BINDING PERIPLASMIC PROTEIN"/>
    <property type="match status" value="1"/>
</dbReference>
<dbReference type="InterPro" id="IPR005950">
    <property type="entry name" value="ModA"/>
</dbReference>
<feature type="signal peptide" evidence="7">
    <location>
        <begin position="1"/>
        <end position="19"/>
    </location>
</feature>
<dbReference type="NCBIfam" id="NF007958">
    <property type="entry name" value="PRK10677.1"/>
    <property type="match status" value="1"/>
</dbReference>
<feature type="binding site" evidence="6">
    <location>
        <position position="57"/>
    </location>
    <ligand>
        <name>molybdate</name>
        <dbReference type="ChEBI" id="CHEBI:36264"/>
    </ligand>
</feature>
<evidence type="ECO:0000256" key="3">
    <source>
        <dbReference type="ARBA" id="ARBA00022723"/>
    </source>
</evidence>
<dbReference type="OrthoDB" id="9785015at2"/>
<comment type="subunit">
    <text evidence="5">The complex is composed of two ATP-binding proteins (ModC), two transmembrane proteins (ModB) and a solute-binding protein (ModA).</text>
</comment>
<evidence type="ECO:0000256" key="6">
    <source>
        <dbReference type="PIRSR" id="PIRSR004846-1"/>
    </source>
</evidence>